<keyword evidence="5 12" id="KW-0808">Transferase</keyword>
<dbReference type="GO" id="GO:0042124">
    <property type="term" value="F:1,3-beta-glucanosyltransferase activity"/>
    <property type="evidence" value="ECO:0007669"/>
    <property type="project" value="TreeGrafter"/>
</dbReference>
<dbReference type="EC" id="2.4.1.-" evidence="12"/>
<dbReference type="SMART" id="SM00768">
    <property type="entry name" value="X8"/>
    <property type="match status" value="1"/>
</dbReference>
<dbReference type="GO" id="GO:0031505">
    <property type="term" value="P:fungal-type cell wall organization"/>
    <property type="evidence" value="ECO:0007669"/>
    <property type="project" value="TreeGrafter"/>
</dbReference>
<comment type="subcellular location">
    <subcellularLocation>
        <location evidence="1 12">Cell membrane</location>
        <topology evidence="1 12">Lipid-anchor</topology>
        <topology evidence="1 12">GPI-anchor</topology>
    </subcellularLocation>
</comment>
<evidence type="ECO:0000256" key="10">
    <source>
        <dbReference type="ARBA" id="ARBA00023288"/>
    </source>
</evidence>
<dbReference type="EMBL" id="ML739034">
    <property type="protein sequence ID" value="KAE8356887.1"/>
    <property type="molecule type" value="Genomic_DNA"/>
</dbReference>
<evidence type="ECO:0000256" key="6">
    <source>
        <dbReference type="ARBA" id="ARBA00022729"/>
    </source>
</evidence>
<dbReference type="Pfam" id="PF07983">
    <property type="entry name" value="X8"/>
    <property type="match status" value="1"/>
</dbReference>
<evidence type="ECO:0000256" key="9">
    <source>
        <dbReference type="ARBA" id="ARBA00023180"/>
    </source>
</evidence>
<keyword evidence="15" id="KW-1185">Reference proteome</keyword>
<protein>
    <recommendedName>
        <fullName evidence="12">1,3-beta-glucanosyltransferase</fullName>
        <ecNumber evidence="12">2.4.1.-</ecNumber>
    </recommendedName>
</protein>
<dbReference type="GO" id="GO:0071970">
    <property type="term" value="P:fungal-type cell wall (1-&gt;3)-beta-D-glucan biosynthetic process"/>
    <property type="evidence" value="ECO:0007669"/>
    <property type="project" value="TreeGrafter"/>
</dbReference>
<evidence type="ECO:0000256" key="7">
    <source>
        <dbReference type="ARBA" id="ARBA00023136"/>
    </source>
</evidence>
<dbReference type="SUPFAM" id="SSF51445">
    <property type="entry name" value="(Trans)glycosidases"/>
    <property type="match status" value="1"/>
</dbReference>
<accession>A0A5N6ZGT3</accession>
<evidence type="ECO:0000256" key="8">
    <source>
        <dbReference type="ARBA" id="ARBA00023157"/>
    </source>
</evidence>
<organism evidence="14 15">
    <name type="scientific">Aspergillus coremiiformis</name>
    <dbReference type="NCBI Taxonomy" id="138285"/>
    <lineage>
        <taxon>Eukaryota</taxon>
        <taxon>Fungi</taxon>
        <taxon>Dikarya</taxon>
        <taxon>Ascomycota</taxon>
        <taxon>Pezizomycotina</taxon>
        <taxon>Eurotiomycetes</taxon>
        <taxon>Eurotiomycetidae</taxon>
        <taxon>Eurotiales</taxon>
        <taxon>Aspergillaceae</taxon>
        <taxon>Aspergillus</taxon>
        <taxon>Aspergillus subgen. Circumdati</taxon>
    </lineage>
</organism>
<evidence type="ECO:0000256" key="5">
    <source>
        <dbReference type="ARBA" id="ARBA00022679"/>
    </source>
</evidence>
<proteinExistence type="inferred from homology"/>
<evidence type="ECO:0000259" key="13">
    <source>
        <dbReference type="SMART" id="SM00768"/>
    </source>
</evidence>
<dbReference type="Gene3D" id="1.20.58.1040">
    <property type="match status" value="1"/>
</dbReference>
<sequence>MKLSNLVAGATIFATGVISADLDPITIKGSKFFYNSNDTQFYIRGVAYQQEYSGPGSSASSFKDPLADADACKRDVPYLQKLGTNTIRVYAIDPSSDHKECMGLLSDAGIYIIADLSSPGESINRNEPMWNNDLYNRYVTVVDELSKYSNVIGFFAGNEVSNSENTTAASAFVKAAVRDTKRYIKAKKYQPMGVGYATSDDSSIRKHMADYFNCGTADDSIDFWGYNVYSWCGDSDYEKSGYASRTEEFKDYTVPVFFAEYGCNAVQPRKFTEVQALYGDKMADVWSGGIVYMYFQEENNYGLVSIDGSKVSTKADFSYLSKELASATPSGTKKGDYQPTNTALQSCPSVDGTWLATSSPLPPSPNQDLCSCMEQSLSCALKDNVSGEELNKLFGTVCGYDVCEGVTTNATTGKFGAYSVCTAQQQLSFAMNLYYEKQKAKGNGDTACDFDGAASTKSGDSGSSACSALLDEAGTSGTGIVTSSPIGTAGSGASGAAASSSEGASGMVTPSSVSVSVLQLGACVITAMVAGAGMIFL</sequence>
<comment type="function">
    <text evidence="11">Splits internally a 1,3-beta-glucan molecule and transfers the newly generated reducing end (the donor) to the non-reducing end of another 1,3-beta-glucan molecule (the acceptor) forming a 1,3-beta linkage, resulting in the elongation of 1,3-beta-glucan chains in the cell wall. Involved in cell wall morphogenesis.</text>
</comment>
<dbReference type="GO" id="GO:0005886">
    <property type="term" value="C:plasma membrane"/>
    <property type="evidence" value="ECO:0007669"/>
    <property type="project" value="UniProtKB-SubCell"/>
</dbReference>
<dbReference type="PANTHER" id="PTHR31468:SF2">
    <property type="entry name" value="1,3-BETA-GLUCANOSYLTRANSFERASE GAS1"/>
    <property type="match status" value="1"/>
</dbReference>
<keyword evidence="8" id="KW-1015">Disulfide bond</keyword>
<evidence type="ECO:0000256" key="4">
    <source>
        <dbReference type="ARBA" id="ARBA00022622"/>
    </source>
</evidence>
<dbReference type="Pfam" id="PF03198">
    <property type="entry name" value="Glyco_hydro_72"/>
    <property type="match status" value="1"/>
</dbReference>
<keyword evidence="4 12" id="KW-0336">GPI-anchor</keyword>
<keyword evidence="7 12" id="KW-0472">Membrane</keyword>
<keyword evidence="9" id="KW-0325">Glycoprotein</keyword>
<dbReference type="GO" id="GO:0031982">
    <property type="term" value="C:vesicle"/>
    <property type="evidence" value="ECO:0007669"/>
    <property type="project" value="UniProtKB-ARBA"/>
</dbReference>
<dbReference type="InterPro" id="IPR017853">
    <property type="entry name" value="GH"/>
</dbReference>
<comment type="similarity">
    <text evidence="2 12">Belongs to the glycosyl hydrolase 72 family.</text>
</comment>
<evidence type="ECO:0000256" key="2">
    <source>
        <dbReference type="ARBA" id="ARBA00007528"/>
    </source>
</evidence>
<gene>
    <name evidence="14" type="ORF">BDV28DRAFT_42006</name>
</gene>
<evidence type="ECO:0000313" key="14">
    <source>
        <dbReference type="EMBL" id="KAE8356887.1"/>
    </source>
</evidence>
<dbReference type="Proteomes" id="UP000327118">
    <property type="component" value="Unassembled WGS sequence"/>
</dbReference>
<name>A0A5N6ZGT3_9EURO</name>
<dbReference type="GO" id="GO:0098552">
    <property type="term" value="C:side of membrane"/>
    <property type="evidence" value="ECO:0007669"/>
    <property type="project" value="UniProtKB-KW"/>
</dbReference>
<dbReference type="PANTHER" id="PTHR31468">
    <property type="entry name" value="1,3-BETA-GLUCANOSYLTRANSFERASE GAS1"/>
    <property type="match status" value="1"/>
</dbReference>
<dbReference type="InterPro" id="IPR004886">
    <property type="entry name" value="Glucanosyltransferase"/>
</dbReference>
<keyword evidence="3" id="KW-1003">Cell membrane</keyword>
<dbReference type="Gene3D" id="3.20.20.80">
    <property type="entry name" value="Glycosidases"/>
    <property type="match status" value="1"/>
</dbReference>
<dbReference type="FunFam" id="1.20.58.1040:FF:000005">
    <property type="entry name" value="1,3-beta-glucanosyltransferase"/>
    <property type="match status" value="1"/>
</dbReference>
<reference evidence="15" key="1">
    <citation type="submission" date="2019-04" db="EMBL/GenBank/DDBJ databases">
        <title>Friends and foes A comparative genomics studyof 23 Aspergillus species from section Flavi.</title>
        <authorList>
            <consortium name="DOE Joint Genome Institute"/>
            <person name="Kjaerbolling I."/>
            <person name="Vesth T."/>
            <person name="Frisvad J.C."/>
            <person name="Nybo J.L."/>
            <person name="Theobald S."/>
            <person name="Kildgaard S."/>
            <person name="Isbrandt T."/>
            <person name="Kuo A."/>
            <person name="Sato A."/>
            <person name="Lyhne E.K."/>
            <person name="Kogle M.E."/>
            <person name="Wiebenga A."/>
            <person name="Kun R.S."/>
            <person name="Lubbers R.J."/>
            <person name="Makela M.R."/>
            <person name="Barry K."/>
            <person name="Chovatia M."/>
            <person name="Clum A."/>
            <person name="Daum C."/>
            <person name="Haridas S."/>
            <person name="He G."/>
            <person name="LaButti K."/>
            <person name="Lipzen A."/>
            <person name="Mondo S."/>
            <person name="Riley R."/>
            <person name="Salamov A."/>
            <person name="Simmons B.A."/>
            <person name="Magnuson J.K."/>
            <person name="Henrissat B."/>
            <person name="Mortensen U.H."/>
            <person name="Larsen T.O."/>
            <person name="Devries R.P."/>
            <person name="Grigoriev I.V."/>
            <person name="Machida M."/>
            <person name="Baker S.E."/>
            <person name="Andersen M.R."/>
        </authorList>
    </citation>
    <scope>NUCLEOTIDE SEQUENCE [LARGE SCALE GENOMIC DNA]</scope>
    <source>
        <strain evidence="15">CBS 553.77</strain>
    </source>
</reference>
<dbReference type="GO" id="GO:0009277">
    <property type="term" value="C:fungal-type cell wall"/>
    <property type="evidence" value="ECO:0007669"/>
    <property type="project" value="UniProtKB-ARBA"/>
</dbReference>
<dbReference type="OrthoDB" id="421038at2759"/>
<dbReference type="FunFam" id="3.20.20.80:FF:000038">
    <property type="entry name" value="1,3-beta-glucanosyltransferase"/>
    <property type="match status" value="1"/>
</dbReference>
<keyword evidence="6" id="KW-0732">Signal</keyword>
<evidence type="ECO:0000256" key="1">
    <source>
        <dbReference type="ARBA" id="ARBA00004609"/>
    </source>
</evidence>
<evidence type="ECO:0000313" key="15">
    <source>
        <dbReference type="Proteomes" id="UP000327118"/>
    </source>
</evidence>
<evidence type="ECO:0000256" key="3">
    <source>
        <dbReference type="ARBA" id="ARBA00022475"/>
    </source>
</evidence>
<keyword evidence="10 12" id="KW-0449">Lipoprotein</keyword>
<feature type="domain" description="X8" evidence="13">
    <location>
        <begin position="377"/>
        <end position="468"/>
    </location>
</feature>
<dbReference type="InterPro" id="IPR012946">
    <property type="entry name" value="X8"/>
</dbReference>
<evidence type="ECO:0000256" key="12">
    <source>
        <dbReference type="RuleBase" id="RU361209"/>
    </source>
</evidence>
<evidence type="ECO:0000256" key="11">
    <source>
        <dbReference type="ARBA" id="ARBA00025026"/>
    </source>
</evidence>
<dbReference type="AlphaFoldDB" id="A0A5N6ZGT3"/>